<dbReference type="Proteomes" id="UP000599074">
    <property type="component" value="Unassembled WGS sequence"/>
</dbReference>
<dbReference type="InterPro" id="IPR025101">
    <property type="entry name" value="DUF4012"/>
</dbReference>
<keyword evidence="1" id="KW-1133">Transmembrane helix</keyword>
<keyword evidence="1" id="KW-0472">Membrane</keyword>
<comment type="caution">
    <text evidence="2">The sequence shown here is derived from an EMBL/GenBank/DDBJ whole genome shotgun (WGS) entry which is preliminary data.</text>
</comment>
<keyword evidence="1" id="KW-0812">Transmembrane</keyword>
<gene>
    <name evidence="2" type="ORF">Pme01_40500</name>
</gene>
<evidence type="ECO:0000313" key="3">
    <source>
        <dbReference type="Proteomes" id="UP000599074"/>
    </source>
</evidence>
<evidence type="ECO:0000256" key="1">
    <source>
        <dbReference type="SAM" id="Phobius"/>
    </source>
</evidence>
<accession>A0A8J3X565</accession>
<reference evidence="2" key="1">
    <citation type="submission" date="2021-01" db="EMBL/GenBank/DDBJ databases">
        <title>Whole genome shotgun sequence of Planosporangium mesophilum NBRC 109066.</title>
        <authorList>
            <person name="Komaki H."/>
            <person name="Tamura T."/>
        </authorList>
    </citation>
    <scope>NUCLEOTIDE SEQUENCE</scope>
    <source>
        <strain evidence="2">NBRC 109066</strain>
    </source>
</reference>
<sequence length="630" mass="66817">MRDRVESAGRTIGRRLRIAAAKQRFGTVPSPRGRRRRPRRLRGLRRMVAVVVVTACLATAAVWWIGARGLGAGEHLRTAGLMLRQLQDQVEQGDIDAARRTLTALRRETGAARGETGDVGFRLGAAVPVAGADLAAVRTVAVTVDDLARDALPPLVEAAGVVDLDALTPRDGRVDLAAFRRAAPGVARAATAVRVARQRVDAIADDHLMSQTRAGVTELRAGLERAARITDLAQRFSVLLPAMLGAGGPRTYLLLFQNLAEARATGGMPGAFLVVEADDGAVRIIDQGTAATGLGTFDSPVLPLDPALRALYTDSLGQHPADINLTPHFPTVASLAREMYRRRTGRTVDAVLATDPVALSYVLGATGPAEVSSGEPLWSDNAVPTLLSEVYATMTPAEQDRYFAVAARGAFDALVGQARDMSQLVQQLARAMGERRVLLWNADPAEQRLIEGTTLDGQLPTTDGTTPTVGIFLNDRTGAKLDYYLTYAAELTAMNCRPDGSRELNLRVTLGSTAPTKGLAPGVTGEALAGERYTMRTDVSVFSPTGGTVTGARLDGAPVPLVTGIERQRSVGISTVDLKPGSFRTLEVTMLTGAPPAGAGPVLGPRIWTSPGVRPWNVNVQPAEPCRARR</sequence>
<feature type="transmembrane region" description="Helical" evidence="1">
    <location>
        <begin position="44"/>
        <end position="66"/>
    </location>
</feature>
<name>A0A8J3X565_9ACTN</name>
<protein>
    <recommendedName>
        <fullName evidence="4">DUF4012 domain-containing protein</fullName>
    </recommendedName>
</protein>
<dbReference type="AlphaFoldDB" id="A0A8J3X565"/>
<organism evidence="2 3">
    <name type="scientific">Planosporangium mesophilum</name>
    <dbReference type="NCBI Taxonomy" id="689768"/>
    <lineage>
        <taxon>Bacteria</taxon>
        <taxon>Bacillati</taxon>
        <taxon>Actinomycetota</taxon>
        <taxon>Actinomycetes</taxon>
        <taxon>Micromonosporales</taxon>
        <taxon>Micromonosporaceae</taxon>
        <taxon>Planosporangium</taxon>
    </lineage>
</organism>
<dbReference type="EMBL" id="BOON01000037">
    <property type="protein sequence ID" value="GII24453.1"/>
    <property type="molecule type" value="Genomic_DNA"/>
</dbReference>
<dbReference type="Pfam" id="PF13196">
    <property type="entry name" value="DUF4012"/>
    <property type="match status" value="1"/>
</dbReference>
<keyword evidence="3" id="KW-1185">Reference proteome</keyword>
<evidence type="ECO:0000313" key="2">
    <source>
        <dbReference type="EMBL" id="GII24453.1"/>
    </source>
</evidence>
<evidence type="ECO:0008006" key="4">
    <source>
        <dbReference type="Google" id="ProtNLM"/>
    </source>
</evidence>
<proteinExistence type="predicted"/>